<evidence type="ECO:0000259" key="6">
    <source>
        <dbReference type="PROSITE" id="PS50926"/>
    </source>
</evidence>
<protein>
    <submittedName>
        <fullName evidence="7">23S rRNA (Uracil(1939)-C(5))-methyltransferase RlmD</fullName>
        <ecNumber evidence="7">2.1.1.190</ecNumber>
    </submittedName>
</protein>
<accession>A0A9J6QS50</accession>
<feature type="binding site" evidence="4">
    <location>
        <position position="348"/>
    </location>
    <ligand>
        <name>S-adenosyl-L-methionine</name>
        <dbReference type="ChEBI" id="CHEBI:59789"/>
    </ligand>
</feature>
<organism evidence="7 8">
    <name type="scientific">Hominibacterium faecale</name>
    <dbReference type="NCBI Taxonomy" id="2839743"/>
    <lineage>
        <taxon>Bacteria</taxon>
        <taxon>Bacillati</taxon>
        <taxon>Bacillota</taxon>
        <taxon>Clostridia</taxon>
        <taxon>Peptostreptococcales</taxon>
        <taxon>Anaerovoracaceae</taxon>
        <taxon>Hominibacterium</taxon>
    </lineage>
</organism>
<evidence type="ECO:0000256" key="5">
    <source>
        <dbReference type="PROSITE-ProRule" id="PRU10015"/>
    </source>
</evidence>
<feature type="binding site" evidence="4">
    <location>
        <position position="406"/>
    </location>
    <ligand>
        <name>S-adenosyl-L-methionine</name>
        <dbReference type="ChEBI" id="CHEBI:59789"/>
    </ligand>
</feature>
<keyword evidence="2 4" id="KW-0808">Transferase</keyword>
<dbReference type="Gene3D" id="3.40.50.150">
    <property type="entry name" value="Vaccinia Virus protein VP39"/>
    <property type="match status" value="1"/>
</dbReference>
<sequence>MFEKGQKCQIRIEDMSHEGQGIGRADGLTVFVPGAVIGDLVTVELTKVKKRFAFSRLLSVDEASSYRIEPLCAAVGCGGCGLGNLDYQRQLELKEKQVRDKLTRLGGLEDPVVRPIVGMEEPFRYRNKAQFPISTGGIITRKGGIVENLGEPAVGFYKVKSHEVVNCIDCMLQSEAAMAAADALRRFMAEDNITAWDERWEKGLLRHLIVKTAFGTGEVMVILVINGKGIPNGQKLVEMLDEAIYEAGFSLESVVLNIKKDKTSRIMGEECITLAGKPTILEQVGKMSFEISPQSFYQVNPVQMKVLYDQALEYAGLTGTENVLDLYCGVGTIGLYCAERAGTVVGIESVKNAVLDANRNAVINGIVNARFVCGRAEEELPRLLAEGDSDDVIADCVQNADVAILDPPRAGCDPRLLEAVADVGVKRIVYVSCDPATLARDVKVLAGLGYEFVEAAPVDMFPWTVSVETVCLLSQKNLTM</sequence>
<dbReference type="EMBL" id="JAOSHN010000004">
    <property type="protein sequence ID" value="MCU7378962.1"/>
    <property type="molecule type" value="Genomic_DNA"/>
</dbReference>
<name>A0A9J6QS50_9FIRM</name>
<dbReference type="GO" id="GO:0070041">
    <property type="term" value="F:rRNA (uridine-C5-)-methyltransferase activity"/>
    <property type="evidence" value="ECO:0007669"/>
    <property type="project" value="TreeGrafter"/>
</dbReference>
<comment type="similarity">
    <text evidence="4">Belongs to the class I-like SAM-binding methyltransferase superfamily. RNA M5U methyltransferase family.</text>
</comment>
<evidence type="ECO:0000313" key="8">
    <source>
        <dbReference type="Proteomes" id="UP001065549"/>
    </source>
</evidence>
<dbReference type="Gene3D" id="2.40.50.140">
    <property type="entry name" value="Nucleic acid-binding proteins"/>
    <property type="match status" value="1"/>
</dbReference>
<dbReference type="Gene3D" id="2.40.50.1070">
    <property type="match status" value="1"/>
</dbReference>
<evidence type="ECO:0000313" key="7">
    <source>
        <dbReference type="EMBL" id="MCU7378962.1"/>
    </source>
</evidence>
<dbReference type="SUPFAM" id="SSF53335">
    <property type="entry name" value="S-adenosyl-L-methionine-dependent methyltransferases"/>
    <property type="match status" value="1"/>
</dbReference>
<dbReference type="CDD" id="cd02440">
    <property type="entry name" value="AdoMet_MTases"/>
    <property type="match status" value="1"/>
</dbReference>
<evidence type="ECO:0000256" key="3">
    <source>
        <dbReference type="ARBA" id="ARBA00022691"/>
    </source>
</evidence>
<evidence type="ECO:0000256" key="2">
    <source>
        <dbReference type="ARBA" id="ARBA00022679"/>
    </source>
</evidence>
<dbReference type="FunFam" id="2.40.50.140:FF:000097">
    <property type="entry name" value="23S rRNA (uracil(1939)-C(5))-methyltransferase RlmD"/>
    <property type="match status" value="1"/>
</dbReference>
<keyword evidence="8" id="KW-1185">Reference proteome</keyword>
<dbReference type="InterPro" id="IPR030390">
    <property type="entry name" value="MeTrfase_TrmA_AS"/>
</dbReference>
<dbReference type="InterPro" id="IPR010280">
    <property type="entry name" value="U5_MeTrfase_fam"/>
</dbReference>
<dbReference type="PROSITE" id="PS01230">
    <property type="entry name" value="TRMA_1"/>
    <property type="match status" value="1"/>
</dbReference>
<dbReference type="Pfam" id="PF01938">
    <property type="entry name" value="TRAM"/>
    <property type="match status" value="1"/>
</dbReference>
<dbReference type="FunFam" id="2.40.50.1070:FF:000003">
    <property type="entry name" value="23S rRNA (Uracil-5-)-methyltransferase RumA"/>
    <property type="match status" value="1"/>
</dbReference>
<dbReference type="GO" id="GO:0070475">
    <property type="term" value="P:rRNA base methylation"/>
    <property type="evidence" value="ECO:0007669"/>
    <property type="project" value="TreeGrafter"/>
</dbReference>
<evidence type="ECO:0000256" key="4">
    <source>
        <dbReference type="PROSITE-ProRule" id="PRU01024"/>
    </source>
</evidence>
<dbReference type="PANTHER" id="PTHR11061">
    <property type="entry name" value="RNA M5U METHYLTRANSFERASE"/>
    <property type="match status" value="1"/>
</dbReference>
<feature type="active site" description="Nucleophile" evidence="4">
    <location>
        <position position="433"/>
    </location>
</feature>
<dbReference type="SUPFAM" id="SSF50249">
    <property type="entry name" value="Nucleic acid-binding proteins"/>
    <property type="match status" value="1"/>
</dbReference>
<feature type="binding site" evidence="4">
    <location>
        <position position="327"/>
    </location>
    <ligand>
        <name>S-adenosyl-L-methionine</name>
        <dbReference type="ChEBI" id="CHEBI:59789"/>
    </ligand>
</feature>
<dbReference type="FunFam" id="3.40.50.150:FF:000009">
    <property type="entry name" value="23S rRNA (Uracil(1939)-C(5))-methyltransferase RlmD"/>
    <property type="match status" value="1"/>
</dbReference>
<comment type="caution">
    <text evidence="7">The sequence shown here is derived from an EMBL/GenBank/DDBJ whole genome shotgun (WGS) entry which is preliminary data.</text>
</comment>
<feature type="active site" evidence="5">
    <location>
        <position position="433"/>
    </location>
</feature>
<dbReference type="AlphaFoldDB" id="A0A9J6QS50"/>
<dbReference type="RefSeq" id="WP_253021188.1">
    <property type="nucleotide sequence ID" value="NZ_JAOSHN010000004.1"/>
</dbReference>
<dbReference type="PROSITE" id="PS50926">
    <property type="entry name" value="TRAM"/>
    <property type="match status" value="1"/>
</dbReference>
<proteinExistence type="inferred from homology"/>
<keyword evidence="1 4" id="KW-0489">Methyltransferase</keyword>
<dbReference type="Proteomes" id="UP001065549">
    <property type="component" value="Unassembled WGS sequence"/>
</dbReference>
<feature type="domain" description="TRAM" evidence="6">
    <location>
        <begin position="1"/>
        <end position="59"/>
    </location>
</feature>
<dbReference type="InterPro" id="IPR002792">
    <property type="entry name" value="TRAM_dom"/>
</dbReference>
<dbReference type="Pfam" id="PF05958">
    <property type="entry name" value="tRNA_U5-meth_tr"/>
    <property type="match status" value="1"/>
</dbReference>
<dbReference type="PROSITE" id="PS51687">
    <property type="entry name" value="SAM_MT_RNA_M5U"/>
    <property type="match status" value="1"/>
</dbReference>
<dbReference type="EC" id="2.1.1.190" evidence="7"/>
<feature type="binding site" evidence="4">
    <location>
        <position position="298"/>
    </location>
    <ligand>
        <name>S-adenosyl-L-methionine</name>
        <dbReference type="ChEBI" id="CHEBI:59789"/>
    </ligand>
</feature>
<dbReference type="InterPro" id="IPR029063">
    <property type="entry name" value="SAM-dependent_MTases_sf"/>
</dbReference>
<dbReference type="InterPro" id="IPR012340">
    <property type="entry name" value="NA-bd_OB-fold"/>
</dbReference>
<gene>
    <name evidence="7" type="primary">rlmD</name>
    <name evidence="7" type="ORF">OBO34_11405</name>
</gene>
<evidence type="ECO:0000256" key="1">
    <source>
        <dbReference type="ARBA" id="ARBA00022603"/>
    </source>
</evidence>
<dbReference type="PANTHER" id="PTHR11061:SF30">
    <property type="entry name" value="TRNA (URACIL(54)-C(5))-METHYLTRANSFERASE"/>
    <property type="match status" value="1"/>
</dbReference>
<dbReference type="NCBIfam" id="TIGR00479">
    <property type="entry name" value="rumA"/>
    <property type="match status" value="1"/>
</dbReference>
<keyword evidence="3 4" id="KW-0949">S-adenosyl-L-methionine</keyword>
<reference evidence="7" key="1">
    <citation type="submission" date="2022-09" db="EMBL/GenBank/DDBJ databases">
        <title>Culturomic study of gut microbiota in children with autism spectrum disorder.</title>
        <authorList>
            <person name="Efimov B.A."/>
            <person name="Chaplin A.V."/>
            <person name="Sokolova S.R."/>
            <person name="Pikina A.P."/>
            <person name="Korzhanova M."/>
            <person name="Belova V."/>
            <person name="Korostin D."/>
        </authorList>
    </citation>
    <scope>NUCLEOTIDE SEQUENCE</scope>
    <source>
        <strain evidence="7">ASD5510</strain>
    </source>
</reference>